<evidence type="ECO:0000259" key="1">
    <source>
        <dbReference type="Pfam" id="PF22016"/>
    </source>
</evidence>
<name>A0AAX2CGT4_9BACI</name>
<comment type="caution">
    <text evidence="2">The sequence shown here is derived from an EMBL/GenBank/DDBJ whole genome shotgun (WGS) entry which is preliminary data.</text>
</comment>
<sequence length="177" mass="20802">MQLIQCTKKLADMMELKTEKVDQRESNNLHSWHANLFTINRKKCVIVMNNVTRYHFIIYGVTKKDLRNFEALFQKNLVTNLLSDGVEPEVIEHYVKSSSPMQYAATNNRSILSQMNDAVFMVDHYFYAELVEKQKPFINIEKLNQNLNKTVMLKIPKYPADMMRDALNQHLIMSKNE</sequence>
<protein>
    <recommendedName>
        <fullName evidence="1">DUF6933 domain-containing protein</fullName>
    </recommendedName>
</protein>
<dbReference type="Proteomes" id="UP000242164">
    <property type="component" value="Unassembled WGS sequence"/>
</dbReference>
<evidence type="ECO:0000313" key="2">
    <source>
        <dbReference type="EMBL" id="SCL92847.1"/>
    </source>
</evidence>
<reference evidence="2 3" key="1">
    <citation type="submission" date="2016-08" db="EMBL/GenBank/DDBJ databases">
        <authorList>
            <person name="Loux V."/>
            <person name="Rue O."/>
        </authorList>
    </citation>
    <scope>NUCLEOTIDE SEQUENCE [LARGE SCALE GENOMIC DNA]</scope>
    <source>
        <strain evidence="2 3">AFSSA_08CEB44bac</strain>
    </source>
</reference>
<dbReference type="RefSeq" id="WP_012094369.1">
    <property type="nucleotide sequence ID" value="NZ_CP024096.1"/>
</dbReference>
<evidence type="ECO:0000313" key="3">
    <source>
        <dbReference type="Proteomes" id="UP000242164"/>
    </source>
</evidence>
<accession>A0AAX2CGT4</accession>
<organism evidence="2 3">
    <name type="scientific">Bacillus cytotoxicus</name>
    <dbReference type="NCBI Taxonomy" id="580165"/>
    <lineage>
        <taxon>Bacteria</taxon>
        <taxon>Bacillati</taxon>
        <taxon>Bacillota</taxon>
        <taxon>Bacilli</taxon>
        <taxon>Bacillales</taxon>
        <taxon>Bacillaceae</taxon>
        <taxon>Bacillus</taxon>
        <taxon>Bacillus cereus group</taxon>
    </lineage>
</organism>
<dbReference type="AlphaFoldDB" id="A0AAX2CGT4"/>
<proteinExistence type="predicted"/>
<gene>
    <name evidence="2" type="ORF">BCB44BAC_02137</name>
</gene>
<feature type="domain" description="DUF6933" evidence="1">
    <location>
        <begin position="3"/>
        <end position="154"/>
    </location>
</feature>
<dbReference type="InterPro" id="IPR053864">
    <property type="entry name" value="DUF6933"/>
</dbReference>
<dbReference type="EMBL" id="FMIK01000024">
    <property type="protein sequence ID" value="SCL92847.1"/>
    <property type="molecule type" value="Genomic_DNA"/>
</dbReference>
<dbReference type="Pfam" id="PF22016">
    <property type="entry name" value="DUF6933"/>
    <property type="match status" value="1"/>
</dbReference>